<reference evidence="3" key="1">
    <citation type="submission" date="2013-05" db="EMBL/GenBank/DDBJ databases">
        <authorList>
            <person name="Yim A.K.Y."/>
            <person name="Chan T.F."/>
            <person name="Ji K.M."/>
            <person name="Liu X.Y."/>
            <person name="Zhou J.W."/>
            <person name="Li R.Q."/>
            <person name="Yang K.Y."/>
            <person name="Li J."/>
            <person name="Li M."/>
            <person name="Law P.T.W."/>
            <person name="Wu Y.L."/>
            <person name="Cai Z.L."/>
            <person name="Qin H."/>
            <person name="Bao Y."/>
            <person name="Leung R.K.K."/>
            <person name="Ng P.K.S."/>
            <person name="Zou J."/>
            <person name="Zhong X.J."/>
            <person name="Ran P.X."/>
            <person name="Zhong N.S."/>
            <person name="Liu Z.G."/>
            <person name="Tsui S.K.W."/>
        </authorList>
    </citation>
    <scope>NUCLEOTIDE SEQUENCE</scope>
    <source>
        <strain evidence="3">Derf</strain>
        <tissue evidence="3">Whole organism</tissue>
    </source>
</reference>
<reference evidence="2" key="2">
    <citation type="submission" date="2020-06" db="EMBL/GenBank/DDBJ databases">
        <authorList>
            <person name="Ji K."/>
            <person name="Li J."/>
        </authorList>
    </citation>
    <scope>NUCLEOTIDE SEQUENCE</scope>
    <source>
        <strain evidence="2">JKM2019</strain>
        <tissue evidence="2">Whole body</tissue>
    </source>
</reference>
<comment type="caution">
    <text evidence="3">The sequence shown here is derived from an EMBL/GenBank/DDBJ whole genome shotgun (WGS) entry which is preliminary data.</text>
</comment>
<dbReference type="Proteomes" id="UP000790347">
    <property type="component" value="Unassembled WGS sequence"/>
</dbReference>
<name>A0A922I9Y7_DERFA</name>
<evidence type="ECO:0000313" key="2">
    <source>
        <dbReference type="EMBL" id="KAH7639343.1"/>
    </source>
</evidence>
<gene>
    <name evidence="3" type="ORF">DERF_005666</name>
    <name evidence="2" type="ORF">HUG17_3376</name>
</gene>
<dbReference type="OrthoDB" id="10612797at2759"/>
<dbReference type="AlphaFoldDB" id="A0A922I9Y7"/>
<reference evidence="3" key="4">
    <citation type="journal article" date="2022" name="Res Sq">
        <title>Comparative Genomics Reveals Insights into the Divergent Evolution of Astigmatic Mites and Household Pest Adaptations.</title>
        <authorList>
            <person name="Xiong Q."/>
            <person name="Wan A.T.-Y."/>
            <person name="Liu X.-Y."/>
            <person name="Fung C.S.-H."/>
            <person name="Xiao X."/>
            <person name="Malainual N."/>
            <person name="Hou J."/>
            <person name="Wang L."/>
            <person name="Wang M."/>
            <person name="Yang K."/>
            <person name="Cui Y."/>
            <person name="Leung E."/>
            <person name="Nong W."/>
            <person name="Shin S.-K."/>
            <person name="Au S."/>
            <person name="Jeong K.Y."/>
            <person name="Chew F.T."/>
            <person name="Hui J."/>
            <person name="Leung T.F."/>
            <person name="Tungtrongchitr A."/>
            <person name="Zhong N."/>
            <person name="Liu Z."/>
            <person name="Tsui S."/>
        </authorList>
    </citation>
    <scope>NUCLEOTIDE SEQUENCE</scope>
    <source>
        <strain evidence="3">Derf</strain>
        <tissue evidence="3">Whole organism</tissue>
    </source>
</reference>
<protein>
    <submittedName>
        <fullName evidence="3">Uncharacterized protein</fullName>
    </submittedName>
</protein>
<keyword evidence="4" id="KW-1185">Reference proteome</keyword>
<evidence type="ECO:0000313" key="4">
    <source>
        <dbReference type="Proteomes" id="UP000790347"/>
    </source>
</evidence>
<evidence type="ECO:0000313" key="3">
    <source>
        <dbReference type="EMBL" id="KAH9522063.1"/>
    </source>
</evidence>
<feature type="compositionally biased region" description="Basic residues" evidence="1">
    <location>
        <begin position="252"/>
        <end position="262"/>
    </location>
</feature>
<feature type="region of interest" description="Disordered" evidence="1">
    <location>
        <begin position="142"/>
        <end position="262"/>
    </location>
</feature>
<dbReference type="EMBL" id="ASGP02000002">
    <property type="protein sequence ID" value="KAH9522063.1"/>
    <property type="molecule type" value="Genomic_DNA"/>
</dbReference>
<organism evidence="3 4">
    <name type="scientific">Dermatophagoides farinae</name>
    <name type="common">American house dust mite</name>
    <dbReference type="NCBI Taxonomy" id="6954"/>
    <lineage>
        <taxon>Eukaryota</taxon>
        <taxon>Metazoa</taxon>
        <taxon>Ecdysozoa</taxon>
        <taxon>Arthropoda</taxon>
        <taxon>Chelicerata</taxon>
        <taxon>Arachnida</taxon>
        <taxon>Acari</taxon>
        <taxon>Acariformes</taxon>
        <taxon>Sarcoptiformes</taxon>
        <taxon>Astigmata</taxon>
        <taxon>Psoroptidia</taxon>
        <taxon>Analgoidea</taxon>
        <taxon>Pyroglyphidae</taxon>
        <taxon>Dermatophagoidinae</taxon>
        <taxon>Dermatophagoides</taxon>
    </lineage>
</organism>
<reference evidence="2" key="3">
    <citation type="journal article" date="2021" name="World Allergy Organ. J.">
        <title>Chromosome-level assembly of Dermatophagoides farinae genome and transcriptome reveals two novel allergens Der f 37 and Der f 39.</title>
        <authorList>
            <person name="Chen J."/>
            <person name="Cai Z."/>
            <person name="Fan D."/>
            <person name="Hu J."/>
            <person name="Hou Y."/>
            <person name="He Y."/>
            <person name="Zhang Z."/>
            <person name="Zhao Z."/>
            <person name="Gao P."/>
            <person name="Hu W."/>
            <person name="Sun J."/>
            <person name="Li J."/>
            <person name="Ji K."/>
        </authorList>
    </citation>
    <scope>NUCLEOTIDE SEQUENCE</scope>
    <source>
        <strain evidence="2">JKM2019</strain>
    </source>
</reference>
<feature type="compositionally biased region" description="Low complexity" evidence="1">
    <location>
        <begin position="181"/>
        <end position="192"/>
    </location>
</feature>
<feature type="region of interest" description="Disordered" evidence="1">
    <location>
        <begin position="77"/>
        <end position="130"/>
    </location>
</feature>
<dbReference type="Proteomes" id="UP000828236">
    <property type="component" value="Unassembled WGS sequence"/>
</dbReference>
<sequence>MSQSNFVNFKRKQLIAIEINWRADPSLKVQDFHDKWLKKFGNTEVIDRNLAVNFLQKLNTGEYDDAMNVPLEQITPKPIQASNDAMNGDDDETNGGNDALSENVATAANDEKEVKITKRKNQKMAVGKTQKAAVLKAVKESNEKVEEAQQPQLQEKSNKRPKRNNAIVEHDETETASTSVNEQPEQQQQSSNAKGLRRLRKEAKNSAVDVIVAGDTQTENRKLRGKKKQQQQEAEVVAQDEEEIVKEPAVARRGRPPRKPRN</sequence>
<accession>A0A922I9Y7</accession>
<evidence type="ECO:0000256" key="1">
    <source>
        <dbReference type="SAM" id="MobiDB-lite"/>
    </source>
</evidence>
<proteinExistence type="predicted"/>
<dbReference type="EMBL" id="SDOV01000007">
    <property type="protein sequence ID" value="KAH7639343.1"/>
    <property type="molecule type" value="Genomic_DNA"/>
</dbReference>